<name>A0ABT6C432_9MICO</name>
<accession>A0ABT6C432</accession>
<dbReference type="Proteomes" id="UP001528912">
    <property type="component" value="Unassembled WGS sequence"/>
</dbReference>
<evidence type="ECO:0000259" key="5">
    <source>
        <dbReference type="Pfam" id="PF06803"/>
    </source>
</evidence>
<keyword evidence="3" id="KW-1133">Transmembrane helix</keyword>
<protein>
    <submittedName>
        <fullName evidence="6">DUF1232 domain-containing protein</fullName>
    </submittedName>
</protein>
<feature type="domain" description="DUF1232" evidence="5">
    <location>
        <begin position="84"/>
        <end position="115"/>
    </location>
</feature>
<gene>
    <name evidence="6" type="ORF">P4R38_05620</name>
</gene>
<keyword evidence="4" id="KW-0472">Membrane</keyword>
<dbReference type="EMBL" id="JAROAV010000021">
    <property type="protein sequence ID" value="MDF8263718.1"/>
    <property type="molecule type" value="Genomic_DNA"/>
</dbReference>
<reference evidence="6 7" key="1">
    <citation type="submission" date="2023-03" db="EMBL/GenBank/DDBJ databases">
        <title>YIM 133296 draft genome.</title>
        <authorList>
            <person name="Xiong L."/>
        </authorList>
    </citation>
    <scope>NUCLEOTIDE SEQUENCE [LARGE SCALE GENOMIC DNA]</scope>
    <source>
        <strain evidence="6 7">YIM 133296</strain>
    </source>
</reference>
<dbReference type="RefSeq" id="WP_275240713.1">
    <property type="nucleotide sequence ID" value="NZ_JARFJC010000049.1"/>
</dbReference>
<evidence type="ECO:0000256" key="2">
    <source>
        <dbReference type="ARBA" id="ARBA00022692"/>
    </source>
</evidence>
<evidence type="ECO:0000256" key="1">
    <source>
        <dbReference type="ARBA" id="ARBA00004127"/>
    </source>
</evidence>
<evidence type="ECO:0000256" key="4">
    <source>
        <dbReference type="ARBA" id="ARBA00023136"/>
    </source>
</evidence>
<comment type="subcellular location">
    <subcellularLocation>
        <location evidence="1">Endomembrane system</location>
        <topology evidence="1">Multi-pass membrane protein</topology>
    </subcellularLocation>
</comment>
<evidence type="ECO:0000313" key="7">
    <source>
        <dbReference type="Proteomes" id="UP001528912"/>
    </source>
</evidence>
<evidence type="ECO:0000256" key="3">
    <source>
        <dbReference type="ARBA" id="ARBA00022989"/>
    </source>
</evidence>
<comment type="caution">
    <text evidence="6">The sequence shown here is derived from an EMBL/GenBank/DDBJ whole genome shotgun (WGS) entry which is preliminary data.</text>
</comment>
<organism evidence="6 7">
    <name type="scientific">Luteipulveratus flavus</name>
    <dbReference type="NCBI Taxonomy" id="3031728"/>
    <lineage>
        <taxon>Bacteria</taxon>
        <taxon>Bacillati</taxon>
        <taxon>Actinomycetota</taxon>
        <taxon>Actinomycetes</taxon>
        <taxon>Micrococcales</taxon>
        <taxon>Dermacoccaceae</taxon>
        <taxon>Luteipulveratus</taxon>
    </lineage>
</organism>
<dbReference type="InterPro" id="IPR010652">
    <property type="entry name" value="DUF1232"/>
</dbReference>
<sequence>MPTEDAVGRLLRSPAFTRSRRAALVLQDDPVALAELLDLVRLQQIDDGARLSDAAPLVRSAVSWLEAAVEEGDLGRQGHLARRRLVIAALHYVVSVTDVIPDNAPGGTVDDVLVVRTVLGGVLSDA</sequence>
<proteinExistence type="predicted"/>
<keyword evidence="2" id="KW-0812">Transmembrane</keyword>
<evidence type="ECO:0000313" key="6">
    <source>
        <dbReference type="EMBL" id="MDF8263718.1"/>
    </source>
</evidence>
<keyword evidence="7" id="KW-1185">Reference proteome</keyword>
<dbReference type="Pfam" id="PF06803">
    <property type="entry name" value="DUF1232"/>
    <property type="match status" value="1"/>
</dbReference>